<dbReference type="HOGENOM" id="CLU_917760_0_0_3"/>
<name>A0A0F6U0X3_MICAE</name>
<protein>
    <recommendedName>
        <fullName evidence="3">PEP-CTERM protein-sorting domain-containing protein</fullName>
    </recommendedName>
</protein>
<proteinExistence type="predicted"/>
<sequence length="294" mass="31191">MVLQVSGVGLVCAGKKISEKSHKSPFIAVSFILSLSFALVTVAKAEEPAIGQSLPEFYIGVDNQITLTRGIYEGLANPNYNRLTLLVAHREGNPHFHGIGTYSYSGPSGNPVVNPTNTNNRIPETSTGLPPLSLIAGQGIFQNSFVSAATGEEYSNLLMQSVATINNSSDLGEQALFNSSGGRWNRSLGNANLSLQLLEISDGLTVANSLGQTILANAGDIYAIGTGDNFSFLPKFLASRPGKYSASFKLVDLSLSWGESGIFNLDFQTVPEPSTLIALILFGSILLTRSSSKN</sequence>
<dbReference type="RefSeq" id="WP_002799928.1">
    <property type="nucleotide sequence ID" value="NZ_CP011304.1"/>
</dbReference>
<dbReference type="AlphaFoldDB" id="A0A0F6U0X3"/>
<evidence type="ECO:0008006" key="3">
    <source>
        <dbReference type="Google" id="ProtNLM"/>
    </source>
</evidence>
<evidence type="ECO:0000313" key="1">
    <source>
        <dbReference type="EMBL" id="AKE62747.1"/>
    </source>
</evidence>
<reference evidence="1 2" key="1">
    <citation type="journal article" date="2015" name="Genome Announc.">
        <title>Complete Genome Sequence of Microcystis aeruginosa NIES-2549, a Bloom-Forming Cyanobacterium from Lake Kasumigaura, Japan.</title>
        <authorList>
            <person name="Yamaguchi H."/>
            <person name="Suzuki S."/>
            <person name="Tanabe Y."/>
            <person name="Osana Y."/>
            <person name="Shimura Y."/>
            <person name="Ishida K."/>
            <person name="Kawachi M."/>
        </authorList>
    </citation>
    <scope>NUCLEOTIDE SEQUENCE [LARGE SCALE GENOMIC DNA]</scope>
    <source>
        <strain evidence="1 2">NIES-2549</strain>
    </source>
</reference>
<gene>
    <name evidence="1" type="ORF">MYAER_0385</name>
</gene>
<dbReference type="PATRIC" id="fig|1641812.3.peg.402"/>
<organism evidence="1 2">
    <name type="scientific">Microcystis aeruginosa NIES-2549</name>
    <dbReference type="NCBI Taxonomy" id="1641812"/>
    <lineage>
        <taxon>Bacteria</taxon>
        <taxon>Bacillati</taxon>
        <taxon>Cyanobacteriota</taxon>
        <taxon>Cyanophyceae</taxon>
        <taxon>Oscillatoriophycideae</taxon>
        <taxon>Chroococcales</taxon>
        <taxon>Microcystaceae</taxon>
        <taxon>Microcystis</taxon>
    </lineage>
</organism>
<dbReference type="Proteomes" id="UP000034103">
    <property type="component" value="Chromosome"/>
</dbReference>
<accession>A0A0F6U0X3</accession>
<evidence type="ECO:0000313" key="2">
    <source>
        <dbReference type="Proteomes" id="UP000034103"/>
    </source>
</evidence>
<dbReference type="NCBIfam" id="NF040463">
    <property type="entry name" value="all3515_fam"/>
    <property type="match status" value="1"/>
</dbReference>
<dbReference type="EMBL" id="CP011304">
    <property type="protein sequence ID" value="AKE62747.1"/>
    <property type="molecule type" value="Genomic_DNA"/>
</dbReference>